<dbReference type="PATRIC" id="fig|1434123.4.peg.3588"/>
<feature type="coiled-coil region" evidence="1">
    <location>
        <begin position="155"/>
        <end position="182"/>
    </location>
</feature>
<dbReference type="Proteomes" id="UP000033096">
    <property type="component" value="Chromosome"/>
</dbReference>
<proteinExistence type="predicted"/>
<evidence type="ECO:0000256" key="1">
    <source>
        <dbReference type="SAM" id="Coils"/>
    </source>
</evidence>
<reference evidence="3 4" key="1">
    <citation type="submission" date="2014-07" db="EMBL/GenBank/DDBJ databases">
        <title>Methanogenic archaea and the global carbon cycle.</title>
        <authorList>
            <person name="Henriksen J.R."/>
            <person name="Luke J."/>
            <person name="Reinhart S."/>
            <person name="Benedict M.N."/>
            <person name="Youngblut N.D."/>
            <person name="Metcalf M.E."/>
            <person name="Whitaker R.J."/>
            <person name="Metcalf W.W."/>
        </authorList>
    </citation>
    <scope>NUCLEOTIDE SEQUENCE [LARGE SCALE GENOMIC DNA]</scope>
    <source>
        <strain evidence="3 4">Z-761</strain>
    </source>
</reference>
<evidence type="ECO:0000256" key="2">
    <source>
        <dbReference type="SAM" id="Phobius"/>
    </source>
</evidence>
<dbReference type="RefSeq" id="WP_048122437.1">
    <property type="nucleotide sequence ID" value="NZ_CP009520.1"/>
</dbReference>
<dbReference type="HOGENOM" id="CLU_1444699_0_0_2"/>
<sequence length="187" mass="21314">MTKKDTLTIVSLAVIGSIVAVLLSSDKPTAGLTALAVLIASASLYESAKTSEKNNEQMEKSLKLTEITLEKAEIEQKTRTIKEQLNVFYYPLYDYITRDPSINECWQPSTLNKIGMYRYFANKEIIEQFEVFRNSGYGYGSEPCNKLTESIKIEIKLLESRCRELNNGLNILDNEYNQIKNDSYKGR</sequence>
<dbReference type="KEGG" id="mvc:MSVAZ_2922"/>
<keyword evidence="2" id="KW-0812">Transmembrane</keyword>
<dbReference type="AlphaFoldDB" id="A0A0E3LI07"/>
<evidence type="ECO:0000313" key="3">
    <source>
        <dbReference type="EMBL" id="AKB45191.1"/>
    </source>
</evidence>
<organism evidence="3 4">
    <name type="scientific">Methanosarcina vacuolata Z-761</name>
    <dbReference type="NCBI Taxonomy" id="1434123"/>
    <lineage>
        <taxon>Archaea</taxon>
        <taxon>Methanobacteriati</taxon>
        <taxon>Methanobacteriota</taxon>
        <taxon>Stenosarchaea group</taxon>
        <taxon>Methanomicrobia</taxon>
        <taxon>Methanosarcinales</taxon>
        <taxon>Methanosarcinaceae</taxon>
        <taxon>Methanosarcina</taxon>
    </lineage>
</organism>
<keyword evidence="2" id="KW-1133">Transmembrane helix</keyword>
<dbReference type="EMBL" id="CP009520">
    <property type="protein sequence ID" value="AKB45191.1"/>
    <property type="molecule type" value="Genomic_DNA"/>
</dbReference>
<keyword evidence="4" id="KW-1185">Reference proteome</keyword>
<accession>A0A0E3LI07</accession>
<keyword evidence="1" id="KW-0175">Coiled coil</keyword>
<gene>
    <name evidence="3" type="ORF">MSVAZ_2922</name>
</gene>
<dbReference type="STRING" id="1434123.MSVAZ_2922"/>
<feature type="transmembrane region" description="Helical" evidence="2">
    <location>
        <begin position="7"/>
        <end position="24"/>
    </location>
</feature>
<keyword evidence="2" id="KW-0472">Membrane</keyword>
<protein>
    <submittedName>
        <fullName evidence="3">Uncharacterized protein</fullName>
    </submittedName>
</protein>
<evidence type="ECO:0000313" key="4">
    <source>
        <dbReference type="Proteomes" id="UP000033096"/>
    </source>
</evidence>
<dbReference type="GeneID" id="24811442"/>
<feature type="transmembrane region" description="Helical" evidence="2">
    <location>
        <begin position="30"/>
        <end position="48"/>
    </location>
</feature>
<name>A0A0E3LI07_9EURY</name>